<dbReference type="Pfam" id="PF02653">
    <property type="entry name" value="BPD_transp_2"/>
    <property type="match status" value="1"/>
</dbReference>
<evidence type="ECO:0000313" key="7">
    <source>
        <dbReference type="EMBL" id="MFC5292372.1"/>
    </source>
</evidence>
<feature type="transmembrane region" description="Helical" evidence="6">
    <location>
        <begin position="256"/>
        <end position="275"/>
    </location>
</feature>
<evidence type="ECO:0000256" key="5">
    <source>
        <dbReference type="ARBA" id="ARBA00023136"/>
    </source>
</evidence>
<dbReference type="EMBL" id="JBHSLI010000001">
    <property type="protein sequence ID" value="MFC5292372.1"/>
    <property type="molecule type" value="Genomic_DNA"/>
</dbReference>
<evidence type="ECO:0000256" key="1">
    <source>
        <dbReference type="ARBA" id="ARBA00004651"/>
    </source>
</evidence>
<evidence type="ECO:0000313" key="8">
    <source>
        <dbReference type="Proteomes" id="UP001595976"/>
    </source>
</evidence>
<dbReference type="CDD" id="cd06581">
    <property type="entry name" value="TM_PBP1_LivM_like"/>
    <property type="match status" value="1"/>
</dbReference>
<protein>
    <submittedName>
        <fullName evidence="7">Branched-chain amino acid ABC transporter permease</fullName>
    </submittedName>
</protein>
<feature type="transmembrane region" description="Helical" evidence="6">
    <location>
        <begin position="281"/>
        <end position="307"/>
    </location>
</feature>
<feature type="transmembrane region" description="Helical" evidence="6">
    <location>
        <begin position="26"/>
        <end position="45"/>
    </location>
</feature>
<dbReference type="PANTHER" id="PTHR30482">
    <property type="entry name" value="HIGH-AFFINITY BRANCHED-CHAIN AMINO ACID TRANSPORT SYSTEM PERMEASE"/>
    <property type="match status" value="1"/>
</dbReference>
<sequence length="416" mass="44209">MMRIGLLASIVALLLGAPLVLSGHVVGVLTTALIAVLFAMAFNLLSGRAGMLSFGHAAYFAIGGFAVIHAMQAVEKGLLWLPTPLLPLVGGVAGLIGGLCAGYFATLRSGVYFSMVTLALAELLHAIAPNLGSIFGGEVGLTTMRMPWTSFDYGNEVHVYYTVVAWVVLCIGLLYAYNQTLFGRLTVGVREAERRVSFLGYNLHHTKIIVFGVSAMFSGIAGGLLAFTTESINYSILGMGMSASVVLHTFVGGSGVFFGPAVGAFVFALFGSLVSDMTKNWLLYQGILFVGIMMFMGDGLAMLWLRIVNEFKERNWSALKLRALLLPPGLLVAAGVVTLLELTSRILDQQYAAIVSRTKAWPPVSLYGFNWNPTALATWLVPILAIGAGAGLVFLAISRAGREAAPRAALAGEHAR</sequence>
<feature type="transmembrane region" description="Helical" evidence="6">
    <location>
        <begin position="157"/>
        <end position="177"/>
    </location>
</feature>
<keyword evidence="2" id="KW-1003">Cell membrane</keyword>
<keyword evidence="8" id="KW-1185">Reference proteome</keyword>
<evidence type="ECO:0000256" key="4">
    <source>
        <dbReference type="ARBA" id="ARBA00022989"/>
    </source>
</evidence>
<feature type="transmembrane region" description="Helical" evidence="6">
    <location>
        <begin position="208"/>
        <end position="226"/>
    </location>
</feature>
<dbReference type="PANTHER" id="PTHR30482:SF17">
    <property type="entry name" value="ABC TRANSPORTER ATP-BINDING PROTEIN"/>
    <property type="match status" value="1"/>
</dbReference>
<dbReference type="InterPro" id="IPR001851">
    <property type="entry name" value="ABC_transp_permease"/>
</dbReference>
<keyword evidence="4 6" id="KW-1133">Transmembrane helix</keyword>
<keyword evidence="5 6" id="KW-0472">Membrane</keyword>
<keyword evidence="3 6" id="KW-0812">Transmembrane</keyword>
<feature type="transmembrane region" description="Helical" evidence="6">
    <location>
        <begin position="57"/>
        <end position="74"/>
    </location>
</feature>
<feature type="transmembrane region" description="Helical" evidence="6">
    <location>
        <begin position="319"/>
        <end position="340"/>
    </location>
</feature>
<evidence type="ECO:0000256" key="2">
    <source>
        <dbReference type="ARBA" id="ARBA00022475"/>
    </source>
</evidence>
<comment type="subcellular location">
    <subcellularLocation>
        <location evidence="1">Cell membrane</location>
        <topology evidence="1">Multi-pass membrane protein</topology>
    </subcellularLocation>
</comment>
<name>A0ABW0EZM5_9HYPH</name>
<evidence type="ECO:0000256" key="3">
    <source>
        <dbReference type="ARBA" id="ARBA00022692"/>
    </source>
</evidence>
<organism evidence="7 8">
    <name type="scientific">Bosea minatitlanensis</name>
    <dbReference type="NCBI Taxonomy" id="128782"/>
    <lineage>
        <taxon>Bacteria</taxon>
        <taxon>Pseudomonadati</taxon>
        <taxon>Pseudomonadota</taxon>
        <taxon>Alphaproteobacteria</taxon>
        <taxon>Hyphomicrobiales</taxon>
        <taxon>Boseaceae</taxon>
        <taxon>Bosea</taxon>
    </lineage>
</organism>
<dbReference type="RefSeq" id="WP_158446484.1">
    <property type="nucleotide sequence ID" value="NZ_JAOAOS010000001.1"/>
</dbReference>
<accession>A0ABW0EZM5</accession>
<gene>
    <name evidence="7" type="ORF">ACFPK2_05125</name>
</gene>
<feature type="transmembrane region" description="Helical" evidence="6">
    <location>
        <begin position="86"/>
        <end position="105"/>
    </location>
</feature>
<proteinExistence type="predicted"/>
<dbReference type="InterPro" id="IPR043428">
    <property type="entry name" value="LivM-like"/>
</dbReference>
<reference evidence="8" key="1">
    <citation type="journal article" date="2019" name="Int. J. Syst. Evol. Microbiol.">
        <title>The Global Catalogue of Microorganisms (GCM) 10K type strain sequencing project: providing services to taxonomists for standard genome sequencing and annotation.</title>
        <authorList>
            <consortium name="The Broad Institute Genomics Platform"/>
            <consortium name="The Broad Institute Genome Sequencing Center for Infectious Disease"/>
            <person name="Wu L."/>
            <person name="Ma J."/>
        </authorList>
    </citation>
    <scope>NUCLEOTIDE SEQUENCE [LARGE SCALE GENOMIC DNA]</scope>
    <source>
        <strain evidence="8">CGMCC 1.15643</strain>
    </source>
</reference>
<comment type="caution">
    <text evidence="7">The sequence shown here is derived from an EMBL/GenBank/DDBJ whole genome shotgun (WGS) entry which is preliminary data.</text>
</comment>
<dbReference type="Proteomes" id="UP001595976">
    <property type="component" value="Unassembled WGS sequence"/>
</dbReference>
<feature type="transmembrane region" description="Helical" evidence="6">
    <location>
        <begin position="376"/>
        <end position="397"/>
    </location>
</feature>
<evidence type="ECO:0000256" key="6">
    <source>
        <dbReference type="SAM" id="Phobius"/>
    </source>
</evidence>